<feature type="transmembrane region" description="Helical" evidence="8">
    <location>
        <begin position="152"/>
        <end position="174"/>
    </location>
</feature>
<feature type="transmembrane region" description="Helical" evidence="8">
    <location>
        <begin position="89"/>
        <end position="108"/>
    </location>
</feature>
<comment type="subcellular location">
    <subcellularLocation>
        <location evidence="1">Cell membrane</location>
        <topology evidence="1">Multi-pass membrane protein</topology>
    </subcellularLocation>
</comment>
<evidence type="ECO:0000259" key="9">
    <source>
        <dbReference type="Pfam" id="PF13303"/>
    </source>
</evidence>
<dbReference type="GO" id="GO:0005886">
    <property type="term" value="C:plasma membrane"/>
    <property type="evidence" value="ECO:0007669"/>
    <property type="project" value="UniProtKB-SubCell"/>
</dbReference>
<dbReference type="GO" id="GO:0008982">
    <property type="term" value="F:protein-N(PI)-phosphohistidine-sugar phosphotransferase activity"/>
    <property type="evidence" value="ECO:0007669"/>
    <property type="project" value="InterPro"/>
</dbReference>
<evidence type="ECO:0000313" key="11">
    <source>
        <dbReference type="Proteomes" id="UP000823638"/>
    </source>
</evidence>
<reference evidence="10" key="1">
    <citation type="submission" date="2020-10" db="EMBL/GenBank/DDBJ databases">
        <authorList>
            <person name="Gilroy R."/>
        </authorList>
    </citation>
    <scope>NUCLEOTIDE SEQUENCE</scope>
    <source>
        <strain evidence="10">10532</strain>
    </source>
</reference>
<accession>A0A9D9HR71</accession>
<dbReference type="Pfam" id="PF13303">
    <property type="entry name" value="PTS_EIIC_2"/>
    <property type="match status" value="1"/>
</dbReference>
<protein>
    <submittedName>
        <fullName evidence="10">PTS sugar transporter subunit IIC</fullName>
    </submittedName>
</protein>
<sequence length="373" mass="38186">MNKYVKRYFVDTLGGMALGLFATLIIGLILKQIGSVFPVVSVGETDVSRVKFLLSCIGTFFTNLGLCLTVLTGSGIALGVAHSLGVPKLVLYATAASGLVGAYSGSFISGSLFSETGALILSGPGDPLGAFVAALAGAEAGRLVSGKTKIDILITPAVTIAAGGLAGVLFGPPLASASQALGVFIKTATELQPFWMGIIISVVMGLILTLPISSAAIGIILGLSGLAGGAATAGCCAQMVGFAVISFKDNGLNGFFAQGLGTSMLQIPNIIKNPLIWVPPTLASAVTGPLSTLVFKMENLPAGSGMGTSGLVGPLLCYQAMTGSGTEAVSEWLVILYMVLLYFILPGILSYAIYFFMHKKGWIKDGDMKLSTL</sequence>
<dbReference type="AlphaFoldDB" id="A0A9D9HR71"/>
<evidence type="ECO:0000256" key="3">
    <source>
        <dbReference type="ARBA" id="ARBA00022475"/>
    </source>
</evidence>
<evidence type="ECO:0000256" key="5">
    <source>
        <dbReference type="ARBA" id="ARBA00022692"/>
    </source>
</evidence>
<evidence type="ECO:0000313" key="10">
    <source>
        <dbReference type="EMBL" id="MBO8458487.1"/>
    </source>
</evidence>
<evidence type="ECO:0000256" key="2">
    <source>
        <dbReference type="ARBA" id="ARBA00022448"/>
    </source>
</evidence>
<comment type="caution">
    <text evidence="10">The sequence shown here is derived from an EMBL/GenBank/DDBJ whole genome shotgun (WGS) entry which is preliminary data.</text>
</comment>
<evidence type="ECO:0000256" key="6">
    <source>
        <dbReference type="ARBA" id="ARBA00022989"/>
    </source>
</evidence>
<keyword evidence="6 8" id="KW-1133">Transmembrane helix</keyword>
<keyword evidence="3" id="KW-1003">Cell membrane</keyword>
<evidence type="ECO:0000256" key="1">
    <source>
        <dbReference type="ARBA" id="ARBA00004651"/>
    </source>
</evidence>
<keyword evidence="5 8" id="KW-0812">Transmembrane</keyword>
<keyword evidence="4 10" id="KW-0762">Sugar transport</keyword>
<feature type="transmembrane region" description="Helical" evidence="8">
    <location>
        <begin position="128"/>
        <end position="145"/>
    </location>
</feature>
<feature type="transmembrane region" description="Helical" evidence="8">
    <location>
        <begin position="194"/>
        <end position="212"/>
    </location>
</feature>
<keyword evidence="7 8" id="KW-0472">Membrane</keyword>
<reference evidence="10" key="2">
    <citation type="journal article" date="2021" name="PeerJ">
        <title>Extensive microbial diversity within the chicken gut microbiome revealed by metagenomics and culture.</title>
        <authorList>
            <person name="Gilroy R."/>
            <person name="Ravi A."/>
            <person name="Getino M."/>
            <person name="Pursley I."/>
            <person name="Horton D.L."/>
            <person name="Alikhan N.F."/>
            <person name="Baker D."/>
            <person name="Gharbi K."/>
            <person name="Hall N."/>
            <person name="Watson M."/>
            <person name="Adriaenssens E.M."/>
            <person name="Foster-Nyarko E."/>
            <person name="Jarju S."/>
            <person name="Secka A."/>
            <person name="Antonio M."/>
            <person name="Oren A."/>
            <person name="Chaudhuri R.R."/>
            <person name="La Ragione R."/>
            <person name="Hildebrand F."/>
            <person name="Pallen M.J."/>
        </authorList>
    </citation>
    <scope>NUCLEOTIDE SEQUENCE</scope>
    <source>
        <strain evidence="10">10532</strain>
    </source>
</reference>
<keyword evidence="2" id="KW-0813">Transport</keyword>
<feature type="transmembrane region" description="Helical" evidence="8">
    <location>
        <begin position="334"/>
        <end position="356"/>
    </location>
</feature>
<evidence type="ECO:0000256" key="7">
    <source>
        <dbReference type="ARBA" id="ARBA00023136"/>
    </source>
</evidence>
<gene>
    <name evidence="10" type="ORF">IAA81_09730</name>
</gene>
<name>A0A9D9HR71_9SPIR</name>
<dbReference type="EMBL" id="JADIMM010000111">
    <property type="protein sequence ID" value="MBO8458487.1"/>
    <property type="molecule type" value="Genomic_DNA"/>
</dbReference>
<evidence type="ECO:0000256" key="4">
    <source>
        <dbReference type="ARBA" id="ARBA00022597"/>
    </source>
</evidence>
<proteinExistence type="predicted"/>
<organism evidence="10 11">
    <name type="scientific">Candidatus Gallitreponema excrementavium</name>
    <dbReference type="NCBI Taxonomy" id="2840840"/>
    <lineage>
        <taxon>Bacteria</taxon>
        <taxon>Pseudomonadati</taxon>
        <taxon>Spirochaetota</taxon>
        <taxon>Spirochaetia</taxon>
        <taxon>Spirochaetales</taxon>
        <taxon>Candidatus Gallitreponema</taxon>
    </lineage>
</organism>
<feature type="domain" description="Phosphotransferase system EIIC" evidence="9">
    <location>
        <begin position="11"/>
        <end position="370"/>
    </location>
</feature>
<feature type="transmembrane region" description="Helical" evidence="8">
    <location>
        <begin position="50"/>
        <end position="77"/>
    </location>
</feature>
<dbReference type="GO" id="GO:0009401">
    <property type="term" value="P:phosphoenolpyruvate-dependent sugar phosphotransferase system"/>
    <property type="evidence" value="ECO:0007669"/>
    <property type="project" value="InterPro"/>
</dbReference>
<dbReference type="Proteomes" id="UP000823638">
    <property type="component" value="Unassembled WGS sequence"/>
</dbReference>
<dbReference type="InterPro" id="IPR003352">
    <property type="entry name" value="PTS_EIIC"/>
</dbReference>
<feature type="transmembrane region" description="Helical" evidence="8">
    <location>
        <begin position="12"/>
        <end position="30"/>
    </location>
</feature>
<evidence type="ECO:0000256" key="8">
    <source>
        <dbReference type="SAM" id="Phobius"/>
    </source>
</evidence>
<feature type="transmembrane region" description="Helical" evidence="8">
    <location>
        <begin position="219"/>
        <end position="245"/>
    </location>
</feature>